<dbReference type="GO" id="GO:0009423">
    <property type="term" value="P:chorismate biosynthetic process"/>
    <property type="evidence" value="ECO:0007669"/>
    <property type="project" value="TreeGrafter"/>
</dbReference>
<gene>
    <name evidence="2" type="ORF">UFOPK1410_00678</name>
</gene>
<feature type="domain" description="Shikimate dehydrogenase substrate binding N-terminal" evidence="1">
    <location>
        <begin position="8"/>
        <end position="92"/>
    </location>
</feature>
<dbReference type="AlphaFoldDB" id="A0A6J6BQ39"/>
<evidence type="ECO:0000259" key="1">
    <source>
        <dbReference type="Pfam" id="PF08501"/>
    </source>
</evidence>
<dbReference type="GO" id="GO:0050661">
    <property type="term" value="F:NADP binding"/>
    <property type="evidence" value="ECO:0007669"/>
    <property type="project" value="TreeGrafter"/>
</dbReference>
<dbReference type="Gene3D" id="3.40.50.10860">
    <property type="entry name" value="Leucine Dehydrogenase, chain A, domain 1"/>
    <property type="match status" value="1"/>
</dbReference>
<dbReference type="InterPro" id="IPR022893">
    <property type="entry name" value="Shikimate_DH_fam"/>
</dbReference>
<dbReference type="InterPro" id="IPR036291">
    <property type="entry name" value="NAD(P)-bd_dom_sf"/>
</dbReference>
<dbReference type="EMBL" id="CAEZSH010000074">
    <property type="protein sequence ID" value="CAB4540523.1"/>
    <property type="molecule type" value="Genomic_DNA"/>
</dbReference>
<dbReference type="PANTHER" id="PTHR21089">
    <property type="entry name" value="SHIKIMATE DEHYDROGENASE"/>
    <property type="match status" value="1"/>
</dbReference>
<dbReference type="GO" id="GO:0005829">
    <property type="term" value="C:cytosol"/>
    <property type="evidence" value="ECO:0007669"/>
    <property type="project" value="TreeGrafter"/>
</dbReference>
<dbReference type="GO" id="GO:0004764">
    <property type="term" value="F:shikimate 3-dehydrogenase (NADP+) activity"/>
    <property type="evidence" value="ECO:0007669"/>
    <property type="project" value="InterPro"/>
</dbReference>
<evidence type="ECO:0000313" key="2">
    <source>
        <dbReference type="EMBL" id="CAB4540523.1"/>
    </source>
</evidence>
<dbReference type="Gene3D" id="3.40.50.720">
    <property type="entry name" value="NAD(P)-binding Rossmann-like Domain"/>
    <property type="match status" value="1"/>
</dbReference>
<protein>
    <submittedName>
        <fullName evidence="2">Unannotated protein</fullName>
    </submittedName>
</protein>
<organism evidence="2">
    <name type="scientific">freshwater metagenome</name>
    <dbReference type="NCBI Taxonomy" id="449393"/>
    <lineage>
        <taxon>unclassified sequences</taxon>
        <taxon>metagenomes</taxon>
        <taxon>ecological metagenomes</taxon>
    </lineage>
</organism>
<dbReference type="InterPro" id="IPR046346">
    <property type="entry name" value="Aminoacid_DH-like_N_sf"/>
</dbReference>
<dbReference type="Pfam" id="PF08501">
    <property type="entry name" value="Shikimate_dh_N"/>
    <property type="match status" value="1"/>
</dbReference>
<dbReference type="SUPFAM" id="SSF53223">
    <property type="entry name" value="Aminoacid dehydrogenase-like, N-terminal domain"/>
    <property type="match status" value="1"/>
</dbReference>
<name>A0A6J6BQ39_9ZZZZ</name>
<dbReference type="InterPro" id="IPR013708">
    <property type="entry name" value="Shikimate_DH-bd_N"/>
</dbReference>
<dbReference type="GO" id="GO:0019632">
    <property type="term" value="P:shikimate metabolic process"/>
    <property type="evidence" value="ECO:0007669"/>
    <property type="project" value="TreeGrafter"/>
</dbReference>
<sequence length="281" mass="30215">MGIKQFAVLGDPIDHSLSPIIHQAAYNLLGLDWIYSRVKVNESELANFLEENQGNYAGLSLTMPLKAELVRVANNNGWQVAEVAQLLGSANTWLAQAQGGQPVVTNTDLIGAKTALAALPMSVGSAAILGSGATAKTLGLAILQTNSDLETLTVFSRRPEPAREIADLITTLQHKAKFEWLPIEAAADFGGADLTVNTLPSKVASQVEVDLAFGDSFVFDVTYDSSDESLANYWPVSNRIDGRVMLVHQALEQLRLFGAFEEARRIASQDAVAQAMLSSIF</sequence>
<dbReference type="SUPFAM" id="SSF51735">
    <property type="entry name" value="NAD(P)-binding Rossmann-fold domains"/>
    <property type="match status" value="1"/>
</dbReference>
<proteinExistence type="predicted"/>
<reference evidence="2" key="1">
    <citation type="submission" date="2020-05" db="EMBL/GenBank/DDBJ databases">
        <authorList>
            <person name="Chiriac C."/>
            <person name="Salcher M."/>
            <person name="Ghai R."/>
            <person name="Kavagutti S V."/>
        </authorList>
    </citation>
    <scope>NUCLEOTIDE SEQUENCE</scope>
</reference>
<accession>A0A6J6BQ39</accession>
<dbReference type="PANTHER" id="PTHR21089:SF1">
    <property type="entry name" value="BIFUNCTIONAL 3-DEHYDROQUINATE DEHYDRATASE_SHIKIMATE DEHYDROGENASE, CHLOROPLASTIC"/>
    <property type="match status" value="1"/>
</dbReference>